<dbReference type="Pfam" id="PF04542">
    <property type="entry name" value="Sigma70_r2"/>
    <property type="match status" value="1"/>
</dbReference>
<keyword evidence="3" id="KW-0731">Sigma factor</keyword>
<evidence type="ECO:0000256" key="1">
    <source>
        <dbReference type="ARBA" id="ARBA00010641"/>
    </source>
</evidence>
<keyword evidence="2" id="KW-0805">Transcription regulation</keyword>
<dbReference type="InterPro" id="IPR013325">
    <property type="entry name" value="RNA_pol_sigma_r2"/>
</dbReference>
<dbReference type="AlphaFoldDB" id="A0AA46PTK2"/>
<dbReference type="GO" id="GO:0016987">
    <property type="term" value="F:sigma factor activity"/>
    <property type="evidence" value="ECO:0007669"/>
    <property type="project" value="UniProtKB-KW"/>
</dbReference>
<evidence type="ECO:0000259" key="5">
    <source>
        <dbReference type="Pfam" id="PF04542"/>
    </source>
</evidence>
<dbReference type="Proteomes" id="UP001163104">
    <property type="component" value="Chromosome"/>
</dbReference>
<evidence type="ECO:0000256" key="3">
    <source>
        <dbReference type="ARBA" id="ARBA00023082"/>
    </source>
</evidence>
<evidence type="ECO:0000313" key="7">
    <source>
        <dbReference type="EMBL" id="UYG97500.1"/>
    </source>
</evidence>
<dbReference type="Pfam" id="PF08281">
    <property type="entry name" value="Sigma70_r4_2"/>
    <property type="match status" value="1"/>
</dbReference>
<dbReference type="SUPFAM" id="SSF88659">
    <property type="entry name" value="Sigma3 and sigma4 domains of RNA polymerase sigma factors"/>
    <property type="match status" value="1"/>
</dbReference>
<evidence type="ECO:0000259" key="6">
    <source>
        <dbReference type="Pfam" id="PF08281"/>
    </source>
</evidence>
<dbReference type="CDD" id="cd06171">
    <property type="entry name" value="Sigma70_r4"/>
    <property type="match status" value="1"/>
</dbReference>
<feature type="domain" description="RNA polymerase sigma-70 region 2" evidence="5">
    <location>
        <begin position="22"/>
        <end position="86"/>
    </location>
</feature>
<dbReference type="InterPro" id="IPR007627">
    <property type="entry name" value="RNA_pol_sigma70_r2"/>
</dbReference>
<dbReference type="EMBL" id="CP107027">
    <property type="protein sequence ID" value="UYG97500.1"/>
    <property type="molecule type" value="Genomic_DNA"/>
</dbReference>
<comment type="similarity">
    <text evidence="1">Belongs to the sigma-70 factor family. ECF subfamily.</text>
</comment>
<dbReference type="SUPFAM" id="SSF88946">
    <property type="entry name" value="Sigma2 domain of RNA polymerase sigma factors"/>
    <property type="match status" value="1"/>
</dbReference>
<evidence type="ECO:0000256" key="2">
    <source>
        <dbReference type="ARBA" id="ARBA00023015"/>
    </source>
</evidence>
<reference evidence="7" key="1">
    <citation type="submission" date="2022-10" db="EMBL/GenBank/DDBJ databases">
        <title>Mechanism of multi-heavy metal repair in Cytobacillus Firmus M7.</title>
        <authorList>
            <person name="Li X."/>
            <person name="Yu C."/>
        </authorList>
    </citation>
    <scope>NUCLEOTIDE SEQUENCE</scope>
    <source>
        <strain evidence="7">M7</strain>
    </source>
</reference>
<proteinExistence type="inferred from homology"/>
<organism evidence="7 8">
    <name type="scientific">Cytobacillus firmus</name>
    <name type="common">Bacillus firmus</name>
    <dbReference type="NCBI Taxonomy" id="1399"/>
    <lineage>
        <taxon>Bacteria</taxon>
        <taxon>Bacillati</taxon>
        <taxon>Bacillota</taxon>
        <taxon>Bacilli</taxon>
        <taxon>Bacillales</taxon>
        <taxon>Bacillaceae</taxon>
        <taxon>Cytobacillus</taxon>
    </lineage>
</organism>
<dbReference type="InterPro" id="IPR036388">
    <property type="entry name" value="WH-like_DNA-bd_sf"/>
</dbReference>
<dbReference type="Gene3D" id="1.10.1740.10">
    <property type="match status" value="1"/>
</dbReference>
<evidence type="ECO:0000256" key="4">
    <source>
        <dbReference type="ARBA" id="ARBA00023163"/>
    </source>
</evidence>
<dbReference type="GO" id="GO:0006352">
    <property type="term" value="P:DNA-templated transcription initiation"/>
    <property type="evidence" value="ECO:0007669"/>
    <property type="project" value="InterPro"/>
</dbReference>
<name>A0AA46PTK2_CYTFI</name>
<sequence>MRKIRDDDSLENREVWLELIMDEYGERLTKLAYNYVKDWKLAEDIVQDVFITCYQNYDKIDEVTSFKSWIYRLAINRSKDVLKSHAFRKVVLNSSLFSLFSSKELPPEKELLKRSEEEFLSFCVLSLPVKYREVVTLFYYEECSIEEIQGLIGVNQNTIKTRLSRGRMKLKKMMERRGYNGEQA</sequence>
<dbReference type="NCBIfam" id="TIGR02937">
    <property type="entry name" value="sigma70-ECF"/>
    <property type="match status" value="1"/>
</dbReference>
<dbReference type="InterPro" id="IPR013249">
    <property type="entry name" value="RNA_pol_sigma70_r4_t2"/>
</dbReference>
<dbReference type="PANTHER" id="PTHR43133">
    <property type="entry name" value="RNA POLYMERASE ECF-TYPE SIGMA FACTO"/>
    <property type="match status" value="1"/>
</dbReference>
<feature type="domain" description="RNA polymerase sigma factor 70 region 4 type 2" evidence="6">
    <location>
        <begin position="123"/>
        <end position="170"/>
    </location>
</feature>
<gene>
    <name evidence="7" type="ORF">OD459_11000</name>
</gene>
<dbReference type="InterPro" id="IPR014284">
    <property type="entry name" value="RNA_pol_sigma-70_dom"/>
</dbReference>
<dbReference type="InterPro" id="IPR039425">
    <property type="entry name" value="RNA_pol_sigma-70-like"/>
</dbReference>
<dbReference type="Gene3D" id="1.10.10.10">
    <property type="entry name" value="Winged helix-like DNA-binding domain superfamily/Winged helix DNA-binding domain"/>
    <property type="match status" value="1"/>
</dbReference>
<dbReference type="RefSeq" id="WP_263599963.1">
    <property type="nucleotide sequence ID" value="NZ_CP107027.1"/>
</dbReference>
<dbReference type="PANTHER" id="PTHR43133:SF60">
    <property type="entry name" value="RNA POLYMERASE SIGMA FACTOR SIGV"/>
    <property type="match status" value="1"/>
</dbReference>
<evidence type="ECO:0000313" key="8">
    <source>
        <dbReference type="Proteomes" id="UP001163104"/>
    </source>
</evidence>
<protein>
    <submittedName>
        <fullName evidence="7">Sigma-70 family RNA polymerase sigma factor</fullName>
    </submittedName>
</protein>
<accession>A0AA46PTK2</accession>
<dbReference type="InterPro" id="IPR013324">
    <property type="entry name" value="RNA_pol_sigma_r3/r4-like"/>
</dbReference>
<keyword evidence="4" id="KW-0804">Transcription</keyword>
<dbReference type="GO" id="GO:0003677">
    <property type="term" value="F:DNA binding"/>
    <property type="evidence" value="ECO:0007669"/>
    <property type="project" value="InterPro"/>
</dbReference>